<feature type="non-terminal residue" evidence="1">
    <location>
        <position position="136"/>
    </location>
</feature>
<sequence length="136" mass="15596">MLEDHGPWNMKSQSKAALVLEGMGRTHSESFMQRDEYLNPRRSVSMPAQICSYPSQGSVRLLRCADEDVRLQEYWKQSPALCAWWPSPCLLSVQGFQTWSDRWHTDEAFVDLPVRDSTLFQPVAVCLCEEGLSVEQ</sequence>
<dbReference type="Proteomes" id="UP000824540">
    <property type="component" value="Unassembled WGS sequence"/>
</dbReference>
<protein>
    <submittedName>
        <fullName evidence="1">Uncharacterized protein</fullName>
    </submittedName>
</protein>
<evidence type="ECO:0000313" key="1">
    <source>
        <dbReference type="EMBL" id="KAG9351031.1"/>
    </source>
</evidence>
<dbReference type="AlphaFoldDB" id="A0A8T2PIQ1"/>
<accession>A0A8T2PIQ1</accession>
<gene>
    <name evidence="1" type="ORF">JZ751_024921</name>
</gene>
<reference evidence="1" key="1">
    <citation type="thesis" date="2021" institute="BYU ScholarsArchive" country="Provo, UT, USA">
        <title>Applications of and Algorithms for Genome Assembly and Genomic Analyses with an Emphasis on Marine Teleosts.</title>
        <authorList>
            <person name="Pickett B.D."/>
        </authorList>
    </citation>
    <scope>NUCLEOTIDE SEQUENCE</scope>
    <source>
        <strain evidence="1">HI-2016</strain>
    </source>
</reference>
<comment type="caution">
    <text evidence="1">The sequence shown here is derived from an EMBL/GenBank/DDBJ whole genome shotgun (WGS) entry which is preliminary data.</text>
</comment>
<name>A0A8T2PIQ1_9TELE</name>
<evidence type="ECO:0000313" key="2">
    <source>
        <dbReference type="Proteomes" id="UP000824540"/>
    </source>
</evidence>
<organism evidence="1 2">
    <name type="scientific">Albula glossodonta</name>
    <name type="common">roundjaw bonefish</name>
    <dbReference type="NCBI Taxonomy" id="121402"/>
    <lineage>
        <taxon>Eukaryota</taxon>
        <taxon>Metazoa</taxon>
        <taxon>Chordata</taxon>
        <taxon>Craniata</taxon>
        <taxon>Vertebrata</taxon>
        <taxon>Euteleostomi</taxon>
        <taxon>Actinopterygii</taxon>
        <taxon>Neopterygii</taxon>
        <taxon>Teleostei</taxon>
        <taxon>Albuliformes</taxon>
        <taxon>Albulidae</taxon>
        <taxon>Albula</taxon>
    </lineage>
</organism>
<dbReference type="EMBL" id="JAFBMS010000007">
    <property type="protein sequence ID" value="KAG9351031.1"/>
    <property type="molecule type" value="Genomic_DNA"/>
</dbReference>
<keyword evidence="2" id="KW-1185">Reference proteome</keyword>
<proteinExistence type="predicted"/>